<dbReference type="GO" id="GO:0006406">
    <property type="term" value="P:mRNA export from nucleus"/>
    <property type="evidence" value="ECO:0007669"/>
    <property type="project" value="TreeGrafter"/>
</dbReference>
<dbReference type="Proteomes" id="UP000002358">
    <property type="component" value="Chromosome 2"/>
</dbReference>
<dbReference type="GO" id="GO:0000056">
    <property type="term" value="P:ribosomal small subunit export from nucleus"/>
    <property type="evidence" value="ECO:0007669"/>
    <property type="project" value="InterPro"/>
</dbReference>
<evidence type="ECO:0000256" key="3">
    <source>
        <dbReference type="ARBA" id="ARBA00022816"/>
    </source>
</evidence>
<dbReference type="GO" id="GO:0006606">
    <property type="term" value="P:protein import into nucleus"/>
    <property type="evidence" value="ECO:0007669"/>
    <property type="project" value="TreeGrafter"/>
</dbReference>
<feature type="coiled-coil region" evidence="8">
    <location>
        <begin position="561"/>
        <end position="658"/>
    </location>
</feature>
<evidence type="ECO:0000256" key="2">
    <source>
        <dbReference type="ARBA" id="ARBA00022448"/>
    </source>
</evidence>
<dbReference type="SMR" id="A0A7M7LJU5"/>
<keyword evidence="6" id="KW-0906">Nuclear pore complex</keyword>
<evidence type="ECO:0000256" key="7">
    <source>
        <dbReference type="ARBA" id="ARBA00023242"/>
    </source>
</evidence>
<proteinExistence type="predicted"/>
<keyword evidence="3" id="KW-0509">mRNA transport</keyword>
<keyword evidence="7" id="KW-0539">Nucleus</keyword>
<dbReference type="EnsemblMetazoa" id="XM_001606933">
    <property type="protein sequence ID" value="XP_001606983"/>
    <property type="gene ID" value="LOC100123354"/>
</dbReference>
<dbReference type="InterPro" id="IPR037700">
    <property type="entry name" value="NUP88/NUP82"/>
</dbReference>
<dbReference type="InParanoid" id="A0A7M7LJU5"/>
<dbReference type="GeneID" id="100123354"/>
<dbReference type="PANTHER" id="PTHR13257:SF0">
    <property type="entry name" value="NUCLEAR PORE COMPLEX PROTEIN NUP88"/>
    <property type="match status" value="1"/>
</dbReference>
<reference evidence="9" key="1">
    <citation type="submission" date="2021-01" db="UniProtKB">
        <authorList>
            <consortium name="EnsemblMetazoa"/>
        </authorList>
    </citation>
    <scope>IDENTIFICATION</scope>
</reference>
<comment type="subcellular location">
    <subcellularLocation>
        <location evidence="1">Nucleus</location>
        <location evidence="1">Nuclear pore complex</location>
    </subcellularLocation>
</comment>
<dbReference type="Pfam" id="PF10168">
    <property type="entry name" value="Nup88"/>
    <property type="match status" value="1"/>
</dbReference>
<protein>
    <recommendedName>
        <fullName evidence="11">Nuclear pore complex protein Nup88</fullName>
    </recommendedName>
</protein>
<keyword evidence="8" id="KW-0175">Coiled coil</keyword>
<keyword evidence="4" id="KW-0653">Protein transport</keyword>
<dbReference type="InterPro" id="IPR019321">
    <property type="entry name" value="Nucleoporin_Nup88"/>
</dbReference>
<organism evidence="9 10">
    <name type="scientific">Nasonia vitripennis</name>
    <name type="common">Parasitic wasp</name>
    <dbReference type="NCBI Taxonomy" id="7425"/>
    <lineage>
        <taxon>Eukaryota</taxon>
        <taxon>Metazoa</taxon>
        <taxon>Ecdysozoa</taxon>
        <taxon>Arthropoda</taxon>
        <taxon>Hexapoda</taxon>
        <taxon>Insecta</taxon>
        <taxon>Pterygota</taxon>
        <taxon>Neoptera</taxon>
        <taxon>Endopterygota</taxon>
        <taxon>Hymenoptera</taxon>
        <taxon>Apocrita</taxon>
        <taxon>Proctotrupomorpha</taxon>
        <taxon>Chalcidoidea</taxon>
        <taxon>Pteromalidae</taxon>
        <taxon>Pteromalinae</taxon>
        <taxon>Nasonia</taxon>
    </lineage>
</organism>
<evidence type="ECO:0000256" key="5">
    <source>
        <dbReference type="ARBA" id="ARBA00023010"/>
    </source>
</evidence>
<dbReference type="RefSeq" id="XP_001606983.2">
    <property type="nucleotide sequence ID" value="XM_001606933.6"/>
</dbReference>
<evidence type="ECO:0000313" key="10">
    <source>
        <dbReference type="Proteomes" id="UP000002358"/>
    </source>
</evidence>
<name>A0A7M7LJU5_NASVI</name>
<evidence type="ECO:0000256" key="6">
    <source>
        <dbReference type="ARBA" id="ARBA00023132"/>
    </source>
</evidence>
<keyword evidence="2" id="KW-0813">Transport</keyword>
<dbReference type="CTD" id="41562"/>
<dbReference type="FunCoup" id="A0A7M7LJU5">
    <property type="interactions" value="1754"/>
</dbReference>
<dbReference type="GO" id="GO:0000055">
    <property type="term" value="P:ribosomal large subunit export from nucleus"/>
    <property type="evidence" value="ECO:0007669"/>
    <property type="project" value="InterPro"/>
</dbReference>
<accession>A0A7M7LJU5</accession>
<evidence type="ECO:0000313" key="9">
    <source>
        <dbReference type="EnsemblMetazoa" id="XP_001606983"/>
    </source>
</evidence>
<dbReference type="OrthoDB" id="341482at2759"/>
<keyword evidence="10" id="KW-1185">Reference proteome</keyword>
<evidence type="ECO:0000256" key="4">
    <source>
        <dbReference type="ARBA" id="ARBA00022927"/>
    </source>
</evidence>
<dbReference type="GO" id="GO:0017056">
    <property type="term" value="F:structural constituent of nuclear pore"/>
    <property type="evidence" value="ECO:0007669"/>
    <property type="project" value="InterPro"/>
</dbReference>
<evidence type="ECO:0000256" key="1">
    <source>
        <dbReference type="ARBA" id="ARBA00004567"/>
    </source>
</evidence>
<dbReference type="PANTHER" id="PTHR13257">
    <property type="entry name" value="NUCLEOPORIN NUP84-RELATED"/>
    <property type="match status" value="1"/>
</dbReference>
<dbReference type="AlphaFoldDB" id="A0A7M7LJU5"/>
<dbReference type="GO" id="GO:0005643">
    <property type="term" value="C:nuclear pore"/>
    <property type="evidence" value="ECO:0007669"/>
    <property type="project" value="UniProtKB-SubCell"/>
</dbReference>
<sequence length="698" mass="79313">MTSCTDPLGLNNKRLFKDLKSSLPKVTRDSRNILEIRDDILYVWHAEKCCILTLNVTAVRGKNEDVPYQSLQPTDPPIFEVTNLLINETVTQLVLWGSLGIVVVELPKRWGKEGKFQGGKEVVSCLSHNLDGSCSQLSTLEVRKVRWHPGSTTDSHLVVLTSGNIFQLYECELGDAPKLTRTWKVGPSLHSPSKIPNFMSLGDTAVDFDFATPTVKQDGDKEIDVNKVSWKQIEWPILVLRGNGDVLIVRGNVLINQNKPVVFGSLSMYPQAVDNYGVESCSIMCLQTTPPIVVIAECTGKIYHAILMNENLEEDEKKTWSQYGSTYSLHTPEEALYVYECVEMELGLFYNDNDSKYTCPINLHGDRENRSRYFCSHNAGIHVVHVPMVTQLDDYVNANEESVDLYLPNLIKHSSAQYLVSTRTKYTARDEATPVLGFGLLLEPCILIALLHTGVVIDISVVDFYYIPKIETTAAVVSPSKKVTKEAFDTYIKQLLKRETSQPITMIGLRQNLSSREYLELLIRATTVFRKHFVHHDKVRDECNRKVRTLKALKTHQMKELESLTAMKKDLHEKAGNLAERYEDIKDKQEELARRAEEVLRLVHLKEPNMNPIERAEGEEIRKMSDKVKELHVRLEQLKKKKAANQSLLNEAEKSEAKNEIVFRQSQIDTITTNLTQMGKDIAELIVRAKTLQEQVDF</sequence>
<evidence type="ECO:0000256" key="8">
    <source>
        <dbReference type="SAM" id="Coils"/>
    </source>
</evidence>
<evidence type="ECO:0008006" key="11">
    <source>
        <dbReference type="Google" id="ProtNLM"/>
    </source>
</evidence>
<keyword evidence="5" id="KW-0811">Translocation</keyword>
<dbReference type="KEGG" id="nvi:100123354"/>